<proteinExistence type="predicted"/>
<evidence type="ECO:0000256" key="1">
    <source>
        <dbReference type="SAM" id="MobiDB-lite"/>
    </source>
</evidence>
<dbReference type="Proteomes" id="UP001500266">
    <property type="component" value="Unassembled WGS sequence"/>
</dbReference>
<evidence type="ECO:0000313" key="2">
    <source>
        <dbReference type="EMBL" id="GAA4130971.1"/>
    </source>
</evidence>
<feature type="compositionally biased region" description="Basic residues" evidence="1">
    <location>
        <begin position="64"/>
        <end position="73"/>
    </location>
</feature>
<protein>
    <submittedName>
        <fullName evidence="2">Uncharacterized protein</fullName>
    </submittedName>
</protein>
<sequence>MAAQAKDSEGHQPPDTLTNTDAADALVRRASTVLTITTQTEHAISFWPHRRQQGAAGMQDRSSRPHHSPHRTPPHVEAQMLTLRRIASARSARTGLAPSTAHRILARHGLPPLAACDRATGEPIRRLRAPVPRRPRCAVRGRW</sequence>
<reference evidence="3" key="1">
    <citation type="journal article" date="2019" name="Int. J. Syst. Evol. Microbiol.">
        <title>The Global Catalogue of Microorganisms (GCM) 10K type strain sequencing project: providing services to taxonomists for standard genome sequencing and annotation.</title>
        <authorList>
            <consortium name="The Broad Institute Genomics Platform"/>
            <consortium name="The Broad Institute Genome Sequencing Center for Infectious Disease"/>
            <person name="Wu L."/>
            <person name="Ma J."/>
        </authorList>
    </citation>
    <scope>NUCLEOTIDE SEQUENCE [LARGE SCALE GENOMIC DNA]</scope>
    <source>
        <strain evidence="3">JCM 17316</strain>
    </source>
</reference>
<keyword evidence="3" id="KW-1185">Reference proteome</keyword>
<organism evidence="2 3">
    <name type="scientific">Actinomadura keratinilytica</name>
    <dbReference type="NCBI Taxonomy" id="547461"/>
    <lineage>
        <taxon>Bacteria</taxon>
        <taxon>Bacillati</taxon>
        <taxon>Actinomycetota</taxon>
        <taxon>Actinomycetes</taxon>
        <taxon>Streptosporangiales</taxon>
        <taxon>Thermomonosporaceae</taxon>
        <taxon>Actinomadura</taxon>
    </lineage>
</organism>
<feature type="region of interest" description="Disordered" evidence="1">
    <location>
        <begin position="46"/>
        <end position="75"/>
    </location>
</feature>
<name>A0ABP7Y5Y5_9ACTN</name>
<evidence type="ECO:0000313" key="3">
    <source>
        <dbReference type="Proteomes" id="UP001500266"/>
    </source>
</evidence>
<gene>
    <name evidence="2" type="ORF">GCM10022416_09270</name>
</gene>
<dbReference type="EMBL" id="BAABDO010000008">
    <property type="protein sequence ID" value="GAA4130971.1"/>
    <property type="molecule type" value="Genomic_DNA"/>
</dbReference>
<accession>A0ABP7Y5Y5</accession>
<comment type="caution">
    <text evidence="2">The sequence shown here is derived from an EMBL/GenBank/DDBJ whole genome shotgun (WGS) entry which is preliminary data.</text>
</comment>